<feature type="signal peptide" evidence="2">
    <location>
        <begin position="1"/>
        <end position="19"/>
    </location>
</feature>
<dbReference type="SMART" id="SM01190">
    <property type="entry name" value="EMP24_GP25L"/>
    <property type="match status" value="1"/>
</dbReference>
<dbReference type="Pfam" id="PF01105">
    <property type="entry name" value="EMP24_GP25L"/>
    <property type="match status" value="1"/>
</dbReference>
<evidence type="ECO:0000256" key="1">
    <source>
        <dbReference type="SAM" id="MobiDB-lite"/>
    </source>
</evidence>
<protein>
    <recommendedName>
        <fullName evidence="3">GOLD domain-containing protein</fullName>
    </recommendedName>
</protein>
<organism evidence="4">
    <name type="scientific">Eucampia antarctica</name>
    <dbReference type="NCBI Taxonomy" id="49252"/>
    <lineage>
        <taxon>Eukaryota</taxon>
        <taxon>Sar</taxon>
        <taxon>Stramenopiles</taxon>
        <taxon>Ochrophyta</taxon>
        <taxon>Bacillariophyta</taxon>
        <taxon>Mediophyceae</taxon>
        <taxon>Biddulphiophycidae</taxon>
        <taxon>Hemiaulales</taxon>
        <taxon>Hemiaulaceae</taxon>
        <taxon>Eucampia</taxon>
    </lineage>
</organism>
<feature type="domain" description="GOLD" evidence="3">
    <location>
        <begin position="22"/>
        <end position="276"/>
    </location>
</feature>
<reference evidence="4" key="1">
    <citation type="submission" date="2021-01" db="EMBL/GenBank/DDBJ databases">
        <authorList>
            <person name="Corre E."/>
            <person name="Pelletier E."/>
            <person name="Niang G."/>
            <person name="Scheremetjew M."/>
            <person name="Finn R."/>
            <person name="Kale V."/>
            <person name="Holt S."/>
            <person name="Cochrane G."/>
            <person name="Meng A."/>
            <person name="Brown T."/>
            <person name="Cohen L."/>
        </authorList>
    </citation>
    <scope>NUCLEOTIDE SEQUENCE</scope>
    <source>
        <strain evidence="4">CCMP1452</strain>
    </source>
</reference>
<feature type="region of interest" description="Disordered" evidence="1">
    <location>
        <begin position="56"/>
        <end position="83"/>
    </location>
</feature>
<accession>A0A7S2S6R4</accession>
<dbReference type="AlphaFoldDB" id="A0A7S2S6R4"/>
<sequence>MFLIQGLLLLSTWTLLVHAYPVMMFDPITQKCVFISAPAYTRMVISYEMDDIEKVPPISTGNETQVDTERRQDNKADKTEEENEGKLKDIVMLIIPHQRSVDSTDNNISSNGKKKRTVLEERSGKVEYDTADSFEGDIRVCVYRLHAQNRENSHVTPSLLSLKIDLFALQSILPDSVKEMTKKRKKQKTHLVLKPDEIHDLMINRKMKSLAYAVSDLIDDMVAMNSMSDHIKNKEYDFHERSEETINSIKWWPIVHLITLFITGVCQANHMVNFFKIHHII</sequence>
<evidence type="ECO:0000259" key="3">
    <source>
        <dbReference type="SMART" id="SM01190"/>
    </source>
</evidence>
<dbReference type="EMBL" id="HBHI01024464">
    <property type="protein sequence ID" value="CAD9691241.1"/>
    <property type="molecule type" value="Transcribed_RNA"/>
</dbReference>
<name>A0A7S2S6R4_9STRA</name>
<evidence type="ECO:0000256" key="2">
    <source>
        <dbReference type="SAM" id="SignalP"/>
    </source>
</evidence>
<feature type="chain" id="PRO_5031103773" description="GOLD domain-containing protein" evidence="2">
    <location>
        <begin position="20"/>
        <end position="281"/>
    </location>
</feature>
<feature type="compositionally biased region" description="Basic and acidic residues" evidence="1">
    <location>
        <begin position="67"/>
        <end position="83"/>
    </location>
</feature>
<dbReference type="InterPro" id="IPR009038">
    <property type="entry name" value="GOLD_dom"/>
</dbReference>
<proteinExistence type="predicted"/>
<keyword evidence="2" id="KW-0732">Signal</keyword>
<gene>
    <name evidence="4" type="ORF">EANT1437_LOCUS12536</name>
</gene>
<evidence type="ECO:0000313" key="4">
    <source>
        <dbReference type="EMBL" id="CAD9691241.1"/>
    </source>
</evidence>